<protein>
    <submittedName>
        <fullName evidence="3">Alpha/beta fold hydrolase</fullName>
    </submittedName>
</protein>
<evidence type="ECO:0000256" key="1">
    <source>
        <dbReference type="ARBA" id="ARBA00022801"/>
    </source>
</evidence>
<sequence length="259" mass="27370">MTDSLAFDVHGAGAGLVLIHGTGSSGLGTWGSVLGDLAAEYTVVLPNLPGSAGSPLPPDGTPLDPDTIADQIISAARDAGLERFALVGASLGAPLAVRAAARHPEFVTRLATVCGFAHPRPTLRLNLELLASMYGRGDEDASKFIAMLSFSEDYFAALTEEGLQEVLQQVREQRPELGTIAQIALALRLDVRQDLPRIRVPTLVLTPTGDRFVAPAHSYEIATGIPAARLVRIPGGHASLIEDPRTTLSELLPFLGERD</sequence>
<proteinExistence type="predicted"/>
<dbReference type="InterPro" id="IPR029058">
    <property type="entry name" value="AB_hydrolase_fold"/>
</dbReference>
<evidence type="ECO:0000313" key="4">
    <source>
        <dbReference type="Proteomes" id="UP001595765"/>
    </source>
</evidence>
<dbReference type="InterPro" id="IPR000073">
    <property type="entry name" value="AB_hydrolase_1"/>
</dbReference>
<keyword evidence="1 3" id="KW-0378">Hydrolase</keyword>
<dbReference type="GO" id="GO:0016787">
    <property type="term" value="F:hydrolase activity"/>
    <property type="evidence" value="ECO:0007669"/>
    <property type="project" value="UniProtKB-KW"/>
</dbReference>
<dbReference type="Pfam" id="PF00561">
    <property type="entry name" value="Abhydrolase_1"/>
    <property type="match status" value="1"/>
</dbReference>
<name>A0ABV8HTB6_9ACTN</name>
<comment type="caution">
    <text evidence="3">The sequence shown here is derived from an EMBL/GenBank/DDBJ whole genome shotgun (WGS) entry which is preliminary data.</text>
</comment>
<dbReference type="InterPro" id="IPR050266">
    <property type="entry name" value="AB_hydrolase_sf"/>
</dbReference>
<accession>A0ABV8HTB6</accession>
<dbReference type="RefSeq" id="WP_386431526.1">
    <property type="nucleotide sequence ID" value="NZ_JBHSBB010000014.1"/>
</dbReference>
<evidence type="ECO:0000313" key="3">
    <source>
        <dbReference type="EMBL" id="MFC4034045.1"/>
    </source>
</evidence>
<organism evidence="3 4">
    <name type="scientific">Streptomyces polygonati</name>
    <dbReference type="NCBI Taxonomy" id="1617087"/>
    <lineage>
        <taxon>Bacteria</taxon>
        <taxon>Bacillati</taxon>
        <taxon>Actinomycetota</taxon>
        <taxon>Actinomycetes</taxon>
        <taxon>Kitasatosporales</taxon>
        <taxon>Streptomycetaceae</taxon>
        <taxon>Streptomyces</taxon>
    </lineage>
</organism>
<dbReference type="Gene3D" id="3.40.50.1820">
    <property type="entry name" value="alpha/beta hydrolase"/>
    <property type="match status" value="1"/>
</dbReference>
<dbReference type="PRINTS" id="PR00111">
    <property type="entry name" value="ABHYDROLASE"/>
</dbReference>
<reference evidence="4" key="1">
    <citation type="journal article" date="2019" name="Int. J. Syst. Evol. Microbiol.">
        <title>The Global Catalogue of Microorganisms (GCM) 10K type strain sequencing project: providing services to taxonomists for standard genome sequencing and annotation.</title>
        <authorList>
            <consortium name="The Broad Institute Genomics Platform"/>
            <consortium name="The Broad Institute Genome Sequencing Center for Infectious Disease"/>
            <person name="Wu L."/>
            <person name="Ma J."/>
        </authorList>
    </citation>
    <scope>NUCLEOTIDE SEQUENCE [LARGE SCALE GENOMIC DNA]</scope>
    <source>
        <strain evidence="4">CGMCC 4.7237</strain>
    </source>
</reference>
<evidence type="ECO:0000259" key="2">
    <source>
        <dbReference type="Pfam" id="PF00561"/>
    </source>
</evidence>
<feature type="domain" description="AB hydrolase-1" evidence="2">
    <location>
        <begin position="16"/>
        <end position="244"/>
    </location>
</feature>
<gene>
    <name evidence="3" type="ORF">ACFO3J_21575</name>
</gene>
<dbReference type="Proteomes" id="UP001595765">
    <property type="component" value="Unassembled WGS sequence"/>
</dbReference>
<keyword evidence="4" id="KW-1185">Reference proteome</keyword>
<dbReference type="SUPFAM" id="SSF53474">
    <property type="entry name" value="alpha/beta-Hydrolases"/>
    <property type="match status" value="1"/>
</dbReference>
<dbReference type="PANTHER" id="PTHR43798">
    <property type="entry name" value="MONOACYLGLYCEROL LIPASE"/>
    <property type="match status" value="1"/>
</dbReference>
<dbReference type="PANTHER" id="PTHR43798:SF31">
    <property type="entry name" value="AB HYDROLASE SUPERFAMILY PROTEIN YCLE"/>
    <property type="match status" value="1"/>
</dbReference>
<dbReference type="EMBL" id="JBHSBB010000014">
    <property type="protein sequence ID" value="MFC4034045.1"/>
    <property type="molecule type" value="Genomic_DNA"/>
</dbReference>